<feature type="transmembrane region" description="Helical" evidence="3">
    <location>
        <begin position="974"/>
        <end position="996"/>
    </location>
</feature>
<dbReference type="InterPro" id="IPR013783">
    <property type="entry name" value="Ig-like_fold"/>
</dbReference>
<sequence>MLQWLIDLLTPIFTSMGVSEVDVQTYVNSLSGYIYAILGSFVLMIAVMIAAHFIVKKGTRHVVRWSAGVAWVLIVAVLANVICFGPMYNNVAIILNSQAQVSEDSRENSRDVIREVGEEGMVLLENDGVLPLSSDTKRINVFGWASIAPIFGGTGSGSSDTSSCVGILQSLQDAGYETNDTLTDMYTEYRETRILPEMGNVGYTDWTLPEPTADYYTDEIMQEAEEFSDTAVVVLGRSGGEGQDLPTDMNAVINGTYDIRDEVADGNDQYNYFNCNYDNNGDYDDFDEGEHYLELSNTEEAMLDIVCNAFDDVIVVINSNNAMELGWVENYDSIGALILAPGTGETGMAALGEIIKGDVNPSGKTVDTYVYDLTAAPNYNNTGNFAYNNVEDLKEAFTEADDAYQGNIAFVNYVEGIYLGYKFYETAAEEGLIQYDDVVQYPFGYGLSYTSFTQEISNFTDNGDSISMDVTVTNTGDVAGKSAVEIYFTPPYNNGGIEKASVNLIALDKTETLEPGASETVSFTINKEDMASYDSTGIKTENGGYVLEAGDYTVSVRSDSHTVMDEASFHVDEDINYSTEGRTSDDQTAVNQFQDYSAGNVTYLSRADGFANYEEATAAPAEEACVMDDETRAAVMEKSVAYYDPTLYDNPDDEMPVTGADNGRRLSELTGKDYDDPMWDELLDQLTVEEMSDLVNLGGFQTVAVDSVGKVATLDSDGTSGLNDWVTGVYGTPFPVEVLISQTWNPELAQRTGSAIGAEYADCHIYGWYGPAMNMHRTAFCGRNFEYYSEDGVLSGVIASAEINGAAEHGVYAYIKHFALNDQETNRCSFLLTYSDEQAIREIYLKPFEMCVKNFTGESLAVMSSFIWIGTKYSGSNPYLLNNVLRGEWGFRGMVLTDWDGSYGYQLTDDCVRNGNDAMLGFNSYESNVLTDTDSATLVKALRQASKNIMYTVANSGNYTVDNPDEAGLDNMTLIFIGIDAAIAVVLIAVELIVVLRWRKKRAKTITVESKEK</sequence>
<dbReference type="Pfam" id="PF01915">
    <property type="entry name" value="Glyco_hydro_3_C"/>
    <property type="match status" value="1"/>
</dbReference>
<dbReference type="SUPFAM" id="SSF52279">
    <property type="entry name" value="Beta-D-glucan exohydrolase, C-terminal domain"/>
    <property type="match status" value="1"/>
</dbReference>
<evidence type="ECO:0000313" key="5">
    <source>
        <dbReference type="EMBL" id="HJC43603.1"/>
    </source>
</evidence>
<evidence type="ECO:0000259" key="4">
    <source>
        <dbReference type="SMART" id="SM01217"/>
    </source>
</evidence>
<accession>A0A9D2T1F6</accession>
<dbReference type="InterPro" id="IPR002772">
    <property type="entry name" value="Glyco_hydro_3_C"/>
</dbReference>
<keyword evidence="2 5" id="KW-0378">Hydrolase</keyword>
<reference evidence="5" key="1">
    <citation type="journal article" date="2021" name="PeerJ">
        <title>Extensive microbial diversity within the chicken gut microbiome revealed by metagenomics and culture.</title>
        <authorList>
            <person name="Gilroy R."/>
            <person name="Ravi A."/>
            <person name="Getino M."/>
            <person name="Pursley I."/>
            <person name="Horton D.L."/>
            <person name="Alikhan N.F."/>
            <person name="Baker D."/>
            <person name="Gharbi K."/>
            <person name="Hall N."/>
            <person name="Watson M."/>
            <person name="Adriaenssens E.M."/>
            <person name="Foster-Nyarko E."/>
            <person name="Jarju S."/>
            <person name="Secka A."/>
            <person name="Antonio M."/>
            <person name="Oren A."/>
            <person name="Chaudhuri R.R."/>
            <person name="La Ragione R."/>
            <person name="Hildebrand F."/>
            <person name="Pallen M.J."/>
        </authorList>
    </citation>
    <scope>NUCLEOTIDE SEQUENCE</scope>
    <source>
        <strain evidence="5">CHK165-2605</strain>
    </source>
</reference>
<dbReference type="InterPro" id="IPR050288">
    <property type="entry name" value="Cellulose_deg_GH3"/>
</dbReference>
<dbReference type="SMART" id="SM01217">
    <property type="entry name" value="Fn3_like"/>
    <property type="match status" value="1"/>
</dbReference>
<dbReference type="InterPro" id="IPR026891">
    <property type="entry name" value="Fn3-like"/>
</dbReference>
<dbReference type="PANTHER" id="PTHR42715:SF10">
    <property type="entry name" value="BETA-GLUCOSIDASE"/>
    <property type="match status" value="1"/>
</dbReference>
<dbReference type="Gene3D" id="2.60.40.10">
    <property type="entry name" value="Immunoglobulins"/>
    <property type="match status" value="1"/>
</dbReference>
<comment type="similarity">
    <text evidence="1">Belongs to the glycosyl hydrolase 3 family.</text>
</comment>
<dbReference type="PANTHER" id="PTHR42715">
    <property type="entry name" value="BETA-GLUCOSIDASE"/>
    <property type="match status" value="1"/>
</dbReference>
<dbReference type="Gene3D" id="3.40.50.1700">
    <property type="entry name" value="Glycoside hydrolase family 3 C-terminal domain"/>
    <property type="match status" value="1"/>
</dbReference>
<proteinExistence type="inferred from homology"/>
<dbReference type="InterPro" id="IPR036881">
    <property type="entry name" value="Glyco_hydro_3_C_sf"/>
</dbReference>
<name>A0A9D2T1F6_9FIRM</name>
<dbReference type="EMBL" id="DWWI01000172">
    <property type="protein sequence ID" value="HJC43603.1"/>
    <property type="molecule type" value="Genomic_DNA"/>
</dbReference>
<dbReference type="Pfam" id="PF00933">
    <property type="entry name" value="Glyco_hydro_3"/>
    <property type="match status" value="1"/>
</dbReference>
<gene>
    <name evidence="5" type="ORF">H9756_07995</name>
</gene>
<dbReference type="SUPFAM" id="SSF51445">
    <property type="entry name" value="(Trans)glycosidases"/>
    <property type="match status" value="1"/>
</dbReference>
<keyword evidence="3" id="KW-0812">Transmembrane</keyword>
<dbReference type="Proteomes" id="UP000823895">
    <property type="component" value="Unassembled WGS sequence"/>
</dbReference>
<dbReference type="GO" id="GO:0005975">
    <property type="term" value="P:carbohydrate metabolic process"/>
    <property type="evidence" value="ECO:0007669"/>
    <property type="project" value="InterPro"/>
</dbReference>
<dbReference type="Gene3D" id="3.20.20.300">
    <property type="entry name" value="Glycoside hydrolase, family 3, N-terminal domain"/>
    <property type="match status" value="1"/>
</dbReference>
<dbReference type="InterPro" id="IPR017853">
    <property type="entry name" value="GH"/>
</dbReference>
<evidence type="ECO:0000313" key="6">
    <source>
        <dbReference type="Proteomes" id="UP000823895"/>
    </source>
</evidence>
<protein>
    <submittedName>
        <fullName evidence="5">Glycoside hydrolase family 3 C-terminal domain-containing protein</fullName>
    </submittedName>
</protein>
<evidence type="ECO:0000256" key="1">
    <source>
        <dbReference type="ARBA" id="ARBA00005336"/>
    </source>
</evidence>
<dbReference type="InterPro" id="IPR036962">
    <property type="entry name" value="Glyco_hydro_3_N_sf"/>
</dbReference>
<dbReference type="InterPro" id="IPR001764">
    <property type="entry name" value="Glyco_hydro_3_N"/>
</dbReference>
<evidence type="ECO:0000256" key="3">
    <source>
        <dbReference type="SAM" id="Phobius"/>
    </source>
</evidence>
<dbReference type="GO" id="GO:0004553">
    <property type="term" value="F:hydrolase activity, hydrolyzing O-glycosyl compounds"/>
    <property type="evidence" value="ECO:0007669"/>
    <property type="project" value="InterPro"/>
</dbReference>
<feature type="transmembrane region" description="Helical" evidence="3">
    <location>
        <begin position="33"/>
        <end position="55"/>
    </location>
</feature>
<comment type="caution">
    <text evidence="5">The sequence shown here is derived from an EMBL/GenBank/DDBJ whole genome shotgun (WGS) entry which is preliminary data.</text>
</comment>
<organism evidence="5 6">
    <name type="scientific">Candidatus Mediterraneibacter gallistercoris</name>
    <dbReference type="NCBI Taxonomy" id="2838671"/>
    <lineage>
        <taxon>Bacteria</taxon>
        <taxon>Bacillati</taxon>
        <taxon>Bacillota</taxon>
        <taxon>Clostridia</taxon>
        <taxon>Lachnospirales</taxon>
        <taxon>Lachnospiraceae</taxon>
        <taxon>Mediterraneibacter</taxon>
    </lineage>
</organism>
<evidence type="ECO:0000256" key="2">
    <source>
        <dbReference type="ARBA" id="ARBA00022801"/>
    </source>
</evidence>
<feature type="transmembrane region" description="Helical" evidence="3">
    <location>
        <begin position="67"/>
        <end position="88"/>
    </location>
</feature>
<dbReference type="PRINTS" id="PR00133">
    <property type="entry name" value="GLHYDRLASE3"/>
</dbReference>
<reference evidence="5" key="2">
    <citation type="submission" date="2021-04" db="EMBL/GenBank/DDBJ databases">
        <authorList>
            <person name="Gilroy R."/>
        </authorList>
    </citation>
    <scope>NUCLEOTIDE SEQUENCE</scope>
    <source>
        <strain evidence="5">CHK165-2605</strain>
    </source>
</reference>
<feature type="domain" description="Fibronectin type III-like" evidence="4">
    <location>
        <begin position="482"/>
        <end position="560"/>
    </location>
</feature>
<dbReference type="Pfam" id="PF14310">
    <property type="entry name" value="Fn3-like"/>
    <property type="match status" value="1"/>
</dbReference>
<keyword evidence="3" id="KW-0472">Membrane</keyword>
<keyword evidence="3" id="KW-1133">Transmembrane helix</keyword>
<dbReference type="AlphaFoldDB" id="A0A9D2T1F6"/>